<accession>D6RMP9</accession>
<proteinExistence type="predicted"/>
<sequence length="276" mass="31982">MFHQAYPMMFQPTAFIKFPQHPTIEENGCSLEVITFLIVRTLFPKYCDKVPDEKSLEAIRVAAWKRLMEHHRRQKLFLMPSYMALYYILAVFAEQSFDDTILGAPDATNLAVEITVKVFSVFYFIASKWHEDPHPEHITHVRFDFGDKSLMDRLQWHRRYILSMERLLLPILDYNISVMPAQWSTFLFFLGALVDEKLPQYRAPYAVAVKILRGSYEAIGTPVPSVPPEKSLGQLRRDVTKSRKIVKQEIPALIAAVCDGLQNPTGSFKFHLSMWL</sequence>
<keyword evidence="2" id="KW-1185">Reference proteome</keyword>
<name>D6RMP9_COPC7</name>
<comment type="caution">
    <text evidence="1">The sequence shown here is derived from an EMBL/GenBank/DDBJ whole genome shotgun (WGS) entry which is preliminary data.</text>
</comment>
<dbReference type="AlphaFoldDB" id="D6RMP9"/>
<evidence type="ECO:0000313" key="2">
    <source>
        <dbReference type="Proteomes" id="UP000001861"/>
    </source>
</evidence>
<protein>
    <submittedName>
        <fullName evidence="1">Uncharacterized protein</fullName>
    </submittedName>
</protein>
<dbReference type="InterPro" id="IPR036915">
    <property type="entry name" value="Cyclin-like_sf"/>
</dbReference>
<organism evidence="1 2">
    <name type="scientific">Coprinopsis cinerea (strain Okayama-7 / 130 / ATCC MYA-4618 / FGSC 9003)</name>
    <name type="common">Inky cap fungus</name>
    <name type="synonym">Hormographiella aspergillata</name>
    <dbReference type="NCBI Taxonomy" id="240176"/>
    <lineage>
        <taxon>Eukaryota</taxon>
        <taxon>Fungi</taxon>
        <taxon>Dikarya</taxon>
        <taxon>Basidiomycota</taxon>
        <taxon>Agaricomycotina</taxon>
        <taxon>Agaricomycetes</taxon>
        <taxon>Agaricomycetidae</taxon>
        <taxon>Agaricales</taxon>
        <taxon>Agaricineae</taxon>
        <taxon>Psathyrellaceae</taxon>
        <taxon>Coprinopsis</taxon>
    </lineage>
</organism>
<dbReference type="Proteomes" id="UP000001861">
    <property type="component" value="Unassembled WGS sequence"/>
</dbReference>
<dbReference type="GeneID" id="9378954"/>
<dbReference type="EMBL" id="AACS02000005">
    <property type="protein sequence ID" value="EFI27651.1"/>
    <property type="molecule type" value="Genomic_DNA"/>
</dbReference>
<dbReference type="HOGENOM" id="CLU_1008366_0_0_1"/>
<dbReference type="KEGG" id="cci:CC1G_14577"/>
<reference evidence="1 2" key="1">
    <citation type="journal article" date="2010" name="Proc. Natl. Acad. Sci. U.S.A.">
        <title>Insights into evolution of multicellular fungi from the assembled chromosomes of the mushroom Coprinopsis cinerea (Coprinus cinereus).</title>
        <authorList>
            <person name="Stajich J.E."/>
            <person name="Wilke S.K."/>
            <person name="Ahren D."/>
            <person name="Au C.H."/>
            <person name="Birren B.W."/>
            <person name="Borodovsky M."/>
            <person name="Burns C."/>
            <person name="Canback B."/>
            <person name="Casselton L.A."/>
            <person name="Cheng C.K."/>
            <person name="Deng J."/>
            <person name="Dietrich F.S."/>
            <person name="Fargo D.C."/>
            <person name="Farman M.L."/>
            <person name="Gathman A.C."/>
            <person name="Goldberg J."/>
            <person name="Guigo R."/>
            <person name="Hoegger P.J."/>
            <person name="Hooker J.B."/>
            <person name="Huggins A."/>
            <person name="James T.Y."/>
            <person name="Kamada T."/>
            <person name="Kilaru S."/>
            <person name="Kodira C."/>
            <person name="Kues U."/>
            <person name="Kupfer D."/>
            <person name="Kwan H.S."/>
            <person name="Lomsadze A."/>
            <person name="Li W."/>
            <person name="Lilly W.W."/>
            <person name="Ma L.J."/>
            <person name="Mackey A.J."/>
            <person name="Manning G."/>
            <person name="Martin F."/>
            <person name="Muraguchi H."/>
            <person name="Natvig D.O."/>
            <person name="Palmerini H."/>
            <person name="Ramesh M.A."/>
            <person name="Rehmeyer C.J."/>
            <person name="Roe B.A."/>
            <person name="Shenoy N."/>
            <person name="Stanke M."/>
            <person name="Ter-Hovhannisyan V."/>
            <person name="Tunlid A."/>
            <person name="Velagapudi R."/>
            <person name="Vision T.J."/>
            <person name="Zeng Q."/>
            <person name="Zolan M.E."/>
            <person name="Pukkila P.J."/>
        </authorList>
    </citation>
    <scope>NUCLEOTIDE SEQUENCE [LARGE SCALE GENOMIC DNA]</scope>
    <source>
        <strain evidence="2">Okayama-7 / 130 / ATCC MYA-4618 / FGSC 9003</strain>
    </source>
</reference>
<dbReference type="RefSeq" id="XP_002911145.1">
    <property type="nucleotide sequence ID" value="XM_002911099.1"/>
</dbReference>
<dbReference type="InParanoid" id="D6RMP9"/>
<dbReference type="SUPFAM" id="SSF47954">
    <property type="entry name" value="Cyclin-like"/>
    <property type="match status" value="1"/>
</dbReference>
<evidence type="ECO:0000313" key="1">
    <source>
        <dbReference type="EMBL" id="EFI27651.1"/>
    </source>
</evidence>
<gene>
    <name evidence="1" type="ORF">CC1G_14577</name>
</gene>
<dbReference type="VEuPathDB" id="FungiDB:CC1G_14577"/>